<gene>
    <name evidence="3" type="ORF">Arub01_35520</name>
</gene>
<comment type="caution">
    <text evidence="3">The sequence shown here is derived from an EMBL/GenBank/DDBJ whole genome shotgun (WGS) entry which is preliminary data.</text>
</comment>
<dbReference type="Proteomes" id="UP001165124">
    <property type="component" value="Unassembled WGS sequence"/>
</dbReference>
<organism evidence="3 4">
    <name type="scientific">Actinomadura rubrobrunea</name>
    <dbReference type="NCBI Taxonomy" id="115335"/>
    <lineage>
        <taxon>Bacteria</taxon>
        <taxon>Bacillati</taxon>
        <taxon>Actinomycetota</taxon>
        <taxon>Actinomycetes</taxon>
        <taxon>Streptosporangiales</taxon>
        <taxon>Thermomonosporaceae</taxon>
        <taxon>Actinomadura</taxon>
    </lineage>
</organism>
<dbReference type="InterPro" id="IPR035905">
    <property type="entry name" value="Barstar-like_sf"/>
</dbReference>
<comment type="similarity">
    <text evidence="1">Belongs to the barstar family.</text>
</comment>
<dbReference type="InterPro" id="IPR000468">
    <property type="entry name" value="Barstar"/>
</dbReference>
<evidence type="ECO:0000256" key="1">
    <source>
        <dbReference type="ARBA" id="ARBA00006845"/>
    </source>
</evidence>
<reference evidence="3" key="1">
    <citation type="submission" date="2023-02" db="EMBL/GenBank/DDBJ databases">
        <title>Actinomadura rubrobrunea NBRC 14622.</title>
        <authorList>
            <person name="Ichikawa N."/>
            <person name="Sato H."/>
            <person name="Tonouchi N."/>
        </authorList>
    </citation>
    <scope>NUCLEOTIDE SEQUENCE</scope>
    <source>
        <strain evidence="3">NBRC 14622</strain>
    </source>
</reference>
<dbReference type="Gene3D" id="3.30.370.10">
    <property type="entry name" value="Barstar-like"/>
    <property type="match status" value="1"/>
</dbReference>
<evidence type="ECO:0000313" key="4">
    <source>
        <dbReference type="Proteomes" id="UP001165124"/>
    </source>
</evidence>
<protein>
    <recommendedName>
        <fullName evidence="2">Barstar (barnase inhibitor) domain-containing protein</fullName>
    </recommendedName>
</protein>
<feature type="domain" description="Barstar (barnase inhibitor)" evidence="2">
    <location>
        <begin position="166"/>
        <end position="245"/>
    </location>
</feature>
<accession>A0A9W6PYH9</accession>
<name>A0A9W6PYH9_9ACTN</name>
<evidence type="ECO:0000313" key="3">
    <source>
        <dbReference type="EMBL" id="GLW65308.1"/>
    </source>
</evidence>
<dbReference type="Pfam" id="PF01337">
    <property type="entry name" value="Barstar"/>
    <property type="match status" value="1"/>
</dbReference>
<evidence type="ECO:0000259" key="2">
    <source>
        <dbReference type="Pfam" id="PF01337"/>
    </source>
</evidence>
<dbReference type="RefSeq" id="WP_146150291.1">
    <property type="nucleotide sequence ID" value="NZ_BSRZ01000008.1"/>
</dbReference>
<dbReference type="SUPFAM" id="SSF52038">
    <property type="entry name" value="Barstar-related"/>
    <property type="match status" value="1"/>
</dbReference>
<dbReference type="EMBL" id="BSRZ01000008">
    <property type="protein sequence ID" value="GLW65308.1"/>
    <property type="molecule type" value="Genomic_DNA"/>
</dbReference>
<sequence>MMSEGATLPLYQLVEEESGRVIIEAREIDGFFVDSDRDESRDVLIYGSAREPIRPDRDLLDVELRVVHSDGKVIGSYYIGRVGLRSEFEGEGGVGQGGGFVATFYCYASPYPAAGELWRRWAFGGPIREGEWAEHPVEAHRSWLHVVQNSWFEAGHSARRYGTEEVCVIDGRKIAAVSSFYCALGESVNGPGGYFGSNLDALADCLRQSAGTGTPFELIWEHFSVAQEKLGSRVAETLVSLLREFDVDVTLK</sequence>
<dbReference type="AlphaFoldDB" id="A0A9W6PYH9"/>
<proteinExistence type="inferred from homology"/>
<keyword evidence="4" id="KW-1185">Reference proteome</keyword>